<gene>
    <name evidence="8" type="ORF">WG66_10293</name>
</gene>
<feature type="region of interest" description="Disordered" evidence="5">
    <location>
        <begin position="147"/>
        <end position="192"/>
    </location>
</feature>
<dbReference type="eggNOG" id="ENOG502SDYH">
    <property type="taxonomic scope" value="Eukaryota"/>
</dbReference>
<evidence type="ECO:0000256" key="7">
    <source>
        <dbReference type="SAM" id="SignalP"/>
    </source>
</evidence>
<dbReference type="Proteomes" id="UP000054988">
    <property type="component" value="Unassembled WGS sequence"/>
</dbReference>
<keyword evidence="2 6" id="KW-0812">Transmembrane</keyword>
<evidence type="ECO:0000313" key="9">
    <source>
        <dbReference type="Proteomes" id="UP000054988"/>
    </source>
</evidence>
<evidence type="ECO:0000256" key="3">
    <source>
        <dbReference type="ARBA" id="ARBA00022989"/>
    </source>
</evidence>
<dbReference type="Gene3D" id="1.20.5.510">
    <property type="entry name" value="Single helix bin"/>
    <property type="match status" value="1"/>
</dbReference>
<accession>A0A0W0FLC5</accession>
<feature type="region of interest" description="Disordered" evidence="5">
    <location>
        <begin position="231"/>
        <end position="276"/>
    </location>
</feature>
<evidence type="ECO:0000256" key="1">
    <source>
        <dbReference type="ARBA" id="ARBA00004167"/>
    </source>
</evidence>
<comment type="caution">
    <text evidence="8">The sequence shown here is derived from an EMBL/GenBank/DDBJ whole genome shotgun (WGS) entry which is preliminary data.</text>
</comment>
<name>A0A0W0FLC5_MONRR</name>
<feature type="compositionally biased region" description="Polar residues" evidence="5">
    <location>
        <begin position="292"/>
        <end position="322"/>
    </location>
</feature>
<feature type="compositionally biased region" description="Polar residues" evidence="5">
    <location>
        <begin position="231"/>
        <end position="259"/>
    </location>
</feature>
<keyword evidence="4 6" id="KW-0472">Membrane</keyword>
<feature type="signal peptide" evidence="7">
    <location>
        <begin position="1"/>
        <end position="19"/>
    </location>
</feature>
<feature type="transmembrane region" description="Helical" evidence="6">
    <location>
        <begin position="193"/>
        <end position="218"/>
    </location>
</feature>
<feature type="compositionally biased region" description="Low complexity" evidence="5">
    <location>
        <begin position="176"/>
        <end position="192"/>
    </location>
</feature>
<evidence type="ECO:0000256" key="4">
    <source>
        <dbReference type="ARBA" id="ARBA00023136"/>
    </source>
</evidence>
<keyword evidence="7" id="KW-0732">Signal</keyword>
<sequence>MKTTRSWLVLLGLGLASYAQTVTPATCTDTKFQWAFNSRNQSPCDVAGYLGGVCNAGQFTLPALTQEGQFYKGPDVATANQCRCNTVFYSMLSACASCQDRTFIKWSSFATNCTTVYLTYPETIPSGTLVPGWAYLDVTTSDIWNTTQASENSNVPESSGIPKSTGLAPPAPTSPSPSNTAESQSSSQSKSNAGAIAGGVVGGVVFLVIIAGIAFWLYRRRKTHAEDSISQYVSSGPNYNSTRLPPTSTSPRSDQTRFGSPSPEMGQKLPYYNPSDPNTFPDALARMQSPVSSGTYTSHVHSNSIDSTNAGNNHDSSLYSTPTHHRNYSGAAEI</sequence>
<organism evidence="8 9">
    <name type="scientific">Moniliophthora roreri</name>
    <name type="common">Frosty pod rot fungus</name>
    <name type="synonym">Monilia roreri</name>
    <dbReference type="NCBI Taxonomy" id="221103"/>
    <lineage>
        <taxon>Eukaryota</taxon>
        <taxon>Fungi</taxon>
        <taxon>Dikarya</taxon>
        <taxon>Basidiomycota</taxon>
        <taxon>Agaricomycotina</taxon>
        <taxon>Agaricomycetes</taxon>
        <taxon>Agaricomycetidae</taxon>
        <taxon>Agaricales</taxon>
        <taxon>Marasmiineae</taxon>
        <taxon>Marasmiaceae</taxon>
        <taxon>Moniliophthora</taxon>
    </lineage>
</organism>
<proteinExistence type="predicted"/>
<dbReference type="GO" id="GO:0071944">
    <property type="term" value="C:cell periphery"/>
    <property type="evidence" value="ECO:0007669"/>
    <property type="project" value="UniProtKB-ARBA"/>
</dbReference>
<feature type="compositionally biased region" description="Polar residues" evidence="5">
    <location>
        <begin position="147"/>
        <end position="157"/>
    </location>
</feature>
<evidence type="ECO:0000313" key="8">
    <source>
        <dbReference type="EMBL" id="KTB37123.1"/>
    </source>
</evidence>
<protein>
    <submittedName>
        <fullName evidence="8">Uncharacterized protein</fullName>
    </submittedName>
</protein>
<dbReference type="PANTHER" id="PTHR15549">
    <property type="entry name" value="PAIRED IMMUNOGLOBULIN-LIKE TYPE 2 RECEPTOR"/>
    <property type="match status" value="1"/>
</dbReference>
<reference evidence="8 9" key="1">
    <citation type="submission" date="2015-12" db="EMBL/GenBank/DDBJ databases">
        <title>Draft genome sequence of Moniliophthora roreri, the causal agent of frosty pod rot of cacao.</title>
        <authorList>
            <person name="Aime M.C."/>
            <person name="Diaz-Valderrama J.R."/>
            <person name="Kijpornyongpan T."/>
            <person name="Phillips-Mora W."/>
        </authorList>
    </citation>
    <scope>NUCLEOTIDE SEQUENCE [LARGE SCALE GENOMIC DNA]</scope>
    <source>
        <strain evidence="8 9">MCA 2952</strain>
    </source>
</reference>
<comment type="subcellular location">
    <subcellularLocation>
        <location evidence="1">Membrane</location>
        <topology evidence="1">Single-pass membrane protein</topology>
    </subcellularLocation>
</comment>
<dbReference type="GO" id="GO:0016020">
    <property type="term" value="C:membrane"/>
    <property type="evidence" value="ECO:0007669"/>
    <property type="project" value="UniProtKB-SubCell"/>
</dbReference>
<dbReference type="EMBL" id="LATX01001869">
    <property type="protein sequence ID" value="KTB37123.1"/>
    <property type="molecule type" value="Genomic_DNA"/>
</dbReference>
<keyword evidence="3 6" id="KW-1133">Transmembrane helix</keyword>
<dbReference type="InterPro" id="IPR051694">
    <property type="entry name" value="Immunoregulatory_rcpt-like"/>
</dbReference>
<evidence type="ECO:0000256" key="2">
    <source>
        <dbReference type="ARBA" id="ARBA00022692"/>
    </source>
</evidence>
<feature type="chain" id="PRO_5006901922" evidence="7">
    <location>
        <begin position="20"/>
        <end position="334"/>
    </location>
</feature>
<dbReference type="AlphaFoldDB" id="A0A0W0FLC5"/>
<evidence type="ECO:0000256" key="5">
    <source>
        <dbReference type="SAM" id="MobiDB-lite"/>
    </source>
</evidence>
<evidence type="ECO:0000256" key="6">
    <source>
        <dbReference type="SAM" id="Phobius"/>
    </source>
</evidence>
<feature type="region of interest" description="Disordered" evidence="5">
    <location>
        <begin position="292"/>
        <end position="334"/>
    </location>
</feature>